<evidence type="ECO:0000256" key="9">
    <source>
        <dbReference type="ARBA" id="ARBA00022833"/>
    </source>
</evidence>
<evidence type="ECO:0000256" key="7">
    <source>
        <dbReference type="ARBA" id="ARBA00022490"/>
    </source>
</evidence>
<dbReference type="Proteomes" id="UP000094569">
    <property type="component" value="Unassembled WGS sequence"/>
</dbReference>
<evidence type="ECO:0000259" key="12">
    <source>
        <dbReference type="PROSITE" id="PS50076"/>
    </source>
</evidence>
<keyword evidence="7" id="KW-0963">Cytoplasm</keyword>
<keyword evidence="11" id="KW-0539">Nucleus</keyword>
<comment type="pathway">
    <text evidence="4">Protein modification; peptidyl-diphthamide biosynthesis.</text>
</comment>
<gene>
    <name evidence="14" type="ORF">SI65_00642</name>
</gene>
<keyword evidence="10" id="KW-0408">Iron</keyword>
<evidence type="ECO:0000256" key="6">
    <source>
        <dbReference type="ARBA" id="ARBA00021797"/>
    </source>
</evidence>
<evidence type="ECO:0000256" key="8">
    <source>
        <dbReference type="ARBA" id="ARBA00022723"/>
    </source>
</evidence>
<feature type="domain" description="J" evidence="12">
    <location>
        <begin position="11"/>
        <end position="98"/>
    </location>
</feature>
<dbReference type="SMART" id="SM00271">
    <property type="entry name" value="DnaJ"/>
    <property type="match status" value="1"/>
</dbReference>
<dbReference type="InterPro" id="IPR007872">
    <property type="entry name" value="DPH_MB_dom"/>
</dbReference>
<protein>
    <recommendedName>
        <fullName evidence="6">Diphthamide biosynthesis protein 4</fullName>
    </recommendedName>
</protein>
<accession>A0A1E3BQ00</accession>
<evidence type="ECO:0000256" key="4">
    <source>
        <dbReference type="ARBA" id="ARBA00005156"/>
    </source>
</evidence>
<dbReference type="InterPro" id="IPR001623">
    <property type="entry name" value="DnaJ_domain"/>
</dbReference>
<comment type="caution">
    <text evidence="14">The sequence shown here is derived from an EMBL/GenBank/DDBJ whole genome shotgun (WGS) entry which is preliminary data.</text>
</comment>
<dbReference type="STRING" id="573508.A0A1E3BQ00"/>
<comment type="subcellular location">
    <subcellularLocation>
        <location evidence="3">Cytoplasm</location>
    </subcellularLocation>
    <subcellularLocation>
        <location evidence="2">Nucleus</location>
    </subcellularLocation>
</comment>
<dbReference type="AlphaFoldDB" id="A0A1E3BQ00"/>
<evidence type="ECO:0000256" key="10">
    <source>
        <dbReference type="ARBA" id="ARBA00023004"/>
    </source>
</evidence>
<dbReference type="EMBL" id="JXNT01000001">
    <property type="protein sequence ID" value="ODM23053.1"/>
    <property type="molecule type" value="Genomic_DNA"/>
</dbReference>
<dbReference type="PROSITE" id="PS51074">
    <property type="entry name" value="DPH_MB"/>
    <property type="match status" value="1"/>
</dbReference>
<name>A0A1E3BQ00_ASPCR</name>
<evidence type="ECO:0000313" key="14">
    <source>
        <dbReference type="EMBL" id="ODM23053.1"/>
    </source>
</evidence>
<dbReference type="VEuPathDB" id="FungiDB:SI65_00642"/>
<sequence length="195" mass="21943">MARDNALHDHDYYTILNLPFTSSATLTKQHLKLAYHRALLRHHPDKAQPQGTKEADLTLDRDAENQPTNTNNYTIDQITTAYKTLSSPSLRSEYDRALRLDRAKTVDREKNGTVFHTGLEVVDLEDLVEDENDNNGESVWYRSCRCGDEKGFMVTEGDLEREVEGGEVVVGCRGCSLYMKVLFAVEDGEGEGEGT</sequence>
<evidence type="ECO:0000256" key="3">
    <source>
        <dbReference type="ARBA" id="ARBA00004496"/>
    </source>
</evidence>
<comment type="function">
    <text evidence="1">Required for the first step of diphthamide biosynthesis, the transfer of 3-amino-3-carboxypropyl from S-adenosyl-L-methionine to a histidine residue. Diphthamide is a post-translational modification of histidine which occurs in elongation factor 2.</text>
</comment>
<comment type="similarity">
    <text evidence="5">Belongs to the DPH4 family.</text>
</comment>
<dbReference type="InterPro" id="IPR036869">
    <property type="entry name" value="J_dom_sf"/>
</dbReference>
<dbReference type="UniPathway" id="UPA00559"/>
<dbReference type="Gene3D" id="1.10.287.110">
    <property type="entry name" value="DnaJ domain"/>
    <property type="match status" value="1"/>
</dbReference>
<dbReference type="OrthoDB" id="445556at2759"/>
<organism evidence="14 15">
    <name type="scientific">Aspergillus cristatus</name>
    <name type="common">Chinese Fuzhuan brick tea-fermentation fungus</name>
    <name type="synonym">Eurotium cristatum</name>
    <dbReference type="NCBI Taxonomy" id="573508"/>
    <lineage>
        <taxon>Eukaryota</taxon>
        <taxon>Fungi</taxon>
        <taxon>Dikarya</taxon>
        <taxon>Ascomycota</taxon>
        <taxon>Pezizomycotina</taxon>
        <taxon>Eurotiomycetes</taxon>
        <taxon>Eurotiomycetidae</taxon>
        <taxon>Eurotiales</taxon>
        <taxon>Aspergillaceae</taxon>
        <taxon>Aspergillus</taxon>
        <taxon>Aspergillus subgen. Aspergillus</taxon>
    </lineage>
</organism>
<dbReference type="GO" id="GO:0005737">
    <property type="term" value="C:cytoplasm"/>
    <property type="evidence" value="ECO:0007669"/>
    <property type="project" value="UniProtKB-SubCell"/>
</dbReference>
<evidence type="ECO:0000256" key="11">
    <source>
        <dbReference type="ARBA" id="ARBA00023242"/>
    </source>
</evidence>
<feature type="domain" description="DPH-type MB" evidence="13">
    <location>
        <begin position="118"/>
        <end position="184"/>
    </location>
</feature>
<evidence type="ECO:0000256" key="2">
    <source>
        <dbReference type="ARBA" id="ARBA00004123"/>
    </source>
</evidence>
<dbReference type="SUPFAM" id="SSF144217">
    <property type="entry name" value="CSL zinc finger"/>
    <property type="match status" value="1"/>
</dbReference>
<keyword evidence="15" id="KW-1185">Reference proteome</keyword>
<evidence type="ECO:0000259" key="13">
    <source>
        <dbReference type="PROSITE" id="PS51074"/>
    </source>
</evidence>
<dbReference type="PROSITE" id="PS50076">
    <property type="entry name" value="DNAJ_2"/>
    <property type="match status" value="1"/>
</dbReference>
<dbReference type="InterPro" id="IPR044248">
    <property type="entry name" value="DPH3/4-like"/>
</dbReference>
<dbReference type="Pfam" id="PF05207">
    <property type="entry name" value="Zn_ribbon_CSL"/>
    <property type="match status" value="1"/>
</dbReference>
<dbReference type="SUPFAM" id="SSF46565">
    <property type="entry name" value="Chaperone J-domain"/>
    <property type="match status" value="1"/>
</dbReference>
<dbReference type="GO" id="GO:0046872">
    <property type="term" value="F:metal ion binding"/>
    <property type="evidence" value="ECO:0007669"/>
    <property type="project" value="UniProtKB-KW"/>
</dbReference>
<dbReference type="PANTHER" id="PTHR21454:SF46">
    <property type="entry name" value="DIPHTHAMIDE BIOSYNTHESIS PROTEIN 4"/>
    <property type="match status" value="1"/>
</dbReference>
<proteinExistence type="inferred from homology"/>
<evidence type="ECO:0000313" key="15">
    <source>
        <dbReference type="Proteomes" id="UP000094569"/>
    </source>
</evidence>
<dbReference type="Gene3D" id="3.10.660.10">
    <property type="entry name" value="DPH Zinc finger"/>
    <property type="match status" value="1"/>
</dbReference>
<dbReference type="GO" id="GO:0017183">
    <property type="term" value="P:protein histidyl modification to diphthamide"/>
    <property type="evidence" value="ECO:0007669"/>
    <property type="project" value="UniProtKB-UniPathway"/>
</dbReference>
<dbReference type="PANTHER" id="PTHR21454">
    <property type="entry name" value="DPH3 HOMOLOG-RELATED"/>
    <property type="match status" value="1"/>
</dbReference>
<keyword evidence="9" id="KW-0862">Zinc</keyword>
<reference evidence="14 15" key="1">
    <citation type="journal article" date="2016" name="BMC Genomics">
        <title>Comparative genomic and transcriptomic analyses of the Fuzhuan brick tea-fermentation fungus Aspergillus cristatus.</title>
        <authorList>
            <person name="Ge Y."/>
            <person name="Wang Y."/>
            <person name="Liu Y."/>
            <person name="Tan Y."/>
            <person name="Ren X."/>
            <person name="Zhang X."/>
            <person name="Hyde K.D."/>
            <person name="Liu Y."/>
            <person name="Liu Z."/>
        </authorList>
    </citation>
    <scope>NUCLEOTIDE SEQUENCE [LARGE SCALE GENOMIC DNA]</scope>
    <source>
        <strain evidence="14 15">GZAAS20.1005</strain>
    </source>
</reference>
<dbReference type="InterPro" id="IPR036671">
    <property type="entry name" value="DPH_MB_sf"/>
</dbReference>
<evidence type="ECO:0000256" key="1">
    <source>
        <dbReference type="ARBA" id="ARBA00003474"/>
    </source>
</evidence>
<keyword evidence="8" id="KW-0479">Metal-binding</keyword>
<dbReference type="CDD" id="cd06257">
    <property type="entry name" value="DnaJ"/>
    <property type="match status" value="1"/>
</dbReference>
<dbReference type="GO" id="GO:0005634">
    <property type="term" value="C:nucleus"/>
    <property type="evidence" value="ECO:0007669"/>
    <property type="project" value="UniProtKB-SubCell"/>
</dbReference>
<evidence type="ECO:0000256" key="5">
    <source>
        <dbReference type="ARBA" id="ARBA00006169"/>
    </source>
</evidence>